<organism evidence="3 4">
    <name type="scientific">Zobellella aerophila</name>
    <dbReference type="NCBI Taxonomy" id="870480"/>
    <lineage>
        <taxon>Bacteria</taxon>
        <taxon>Pseudomonadati</taxon>
        <taxon>Pseudomonadota</taxon>
        <taxon>Gammaproteobacteria</taxon>
        <taxon>Aeromonadales</taxon>
        <taxon>Aeromonadaceae</taxon>
        <taxon>Zobellella</taxon>
    </lineage>
</organism>
<feature type="transmembrane region" description="Helical" evidence="1">
    <location>
        <begin position="497"/>
        <end position="514"/>
    </location>
</feature>
<evidence type="ECO:0000313" key="4">
    <source>
        <dbReference type="Proteomes" id="UP001500795"/>
    </source>
</evidence>
<feature type="transmembrane region" description="Helical" evidence="1">
    <location>
        <begin position="676"/>
        <end position="699"/>
    </location>
</feature>
<keyword evidence="1" id="KW-0472">Membrane</keyword>
<evidence type="ECO:0000256" key="2">
    <source>
        <dbReference type="SAM" id="SignalP"/>
    </source>
</evidence>
<proteinExistence type="predicted"/>
<keyword evidence="4" id="KW-1185">Reference proteome</keyword>
<accession>A0ABP6WG50</accession>
<feature type="transmembrane region" description="Helical" evidence="1">
    <location>
        <begin position="550"/>
        <end position="571"/>
    </location>
</feature>
<feature type="transmembrane region" description="Helical" evidence="1">
    <location>
        <begin position="520"/>
        <end position="538"/>
    </location>
</feature>
<dbReference type="Proteomes" id="UP001500795">
    <property type="component" value="Unassembled WGS sequence"/>
</dbReference>
<feature type="signal peptide" evidence="2">
    <location>
        <begin position="1"/>
        <end position="19"/>
    </location>
</feature>
<feature type="chain" id="PRO_5045196425" evidence="2">
    <location>
        <begin position="20"/>
        <end position="1357"/>
    </location>
</feature>
<keyword evidence="1" id="KW-1133">Transmembrane helix</keyword>
<evidence type="ECO:0000313" key="3">
    <source>
        <dbReference type="EMBL" id="GAA3550104.1"/>
    </source>
</evidence>
<sequence>MRRIATLILLMLILAPAGAQPLPPEQVPTPLQPWIGWVLHGEEQRHCPFIHNQGEAFRCAWPTRLTLELDDDGGRFSQRWQLYQPGWISLPGSDRHWPQQVTVDGEPVPVSVDQGRPRLRLSAGNYRIEGQWQWPRLPENLTITSDSGLVSLSINGKAVATPDLGDNGQLWLRERDAGPRDRDPQGDALTLQVYRKVEDRIPLRVTTLLSLEVAGEQRELVLGPVLLAGHIPLRLDSRLPARLEPDGRLRVQVRPGRWNIELSSRHPGLVTHIPLAAAPAPWPEQEVWVFQAFNQLRLVEVANLEAIDPRQTSLPQPWQELPAYRLAPGDSMQLRVIRRGDADPEPDRLSLERQLWLDFDGSGYTLQDRISGTMTRGWRLEATPALALGRVTIDDNPQFITRLPGAEQVGVEVRRGALNLGADSRYLGAIDRLPAVGWDADLQRLRTRLHLPPGWTLFSSSGMDNAPHSWLQRWTLLDLFLVLIAAIATYRLWGWRWGLLALITLTLIWHESAGPGAPRFVWLHLLAATALLRVLPAGRLRALIGGYRNLSLLALVLIAIPFMVAEVRIAIYPQLARASVSPPPRLDARMDEMTITAQPLPAAPGKMVREQYSQDAVPSPSLSHSRPLPRLDPKALIQTGPGLPDWQWSSIELSWNGPVQRDQHIGLVLLSPGVNLVLSLLRVALLALLVLLMAGFNYAPGRGFYRQTGLLTALLLPLLMILPPPAQAEIPDARLLGQLKSRLLAPPDCLPACAQVAHMGLTVTPQRLEALLEVHTQAAVALPLPANAMHWYPEQVLVDGTAAEGLLRAPGGDLHLQLPAGIHQVSLSGPPPEQNRFQLPLTLRPHRVAVQATGWTVEGVHDGGVPDAQLQLTRIRTTDAPSELRTLEPGALPAFVRVERLLRLDLDWLVETRVVRLSPPAAAILLEIPLLAGESVLTDGIRTQDGKVLVNLPANQREAAWQSSLAQSPTITLTAPDTDGWTEVWRIDTGPIWHLETSGIPVVHHQDPAGSWLPEWRPWPGERVELNISRPEGVAGQTLTIDGTRLRVQPGKHAIDASLLLKLRSSQGGQHSLRLPEGVSLQSVTIDGRAQPIRQQDRRVTLPLLPGSQAIELNWRHDEGIGSLLHTPRVELDIASVNNSIELVLGRDRWTLFAAGPRLGPAVLFWSLLAITLLLAFALSRVPFTPLRFHHWLLLGIGLSQVPPWMALVVVAWLLALGARGRWQHGDAGRLFNLVQVGLVLLTGAALVYLFYAIQQGLLGLPEMQIGGNGSSAYRLNWYQDRNDGDLPRAWVLSVPLLVYRLLMLAWALWLAFALLRWLRWGWACFSGQGIWRPLRLRSAKNGKDAPPGHGNNNLDS</sequence>
<feature type="transmembrane region" description="Helical" evidence="1">
    <location>
        <begin position="1159"/>
        <end position="1180"/>
    </location>
</feature>
<feature type="transmembrane region" description="Helical" evidence="1">
    <location>
        <begin position="470"/>
        <end position="490"/>
    </location>
</feature>
<protein>
    <submittedName>
        <fullName evidence="3">Uncharacterized protein</fullName>
    </submittedName>
</protein>
<keyword evidence="1" id="KW-0812">Transmembrane</keyword>
<feature type="transmembrane region" description="Helical" evidence="1">
    <location>
        <begin position="1231"/>
        <end position="1254"/>
    </location>
</feature>
<feature type="transmembrane region" description="Helical" evidence="1">
    <location>
        <begin position="1298"/>
        <end position="1319"/>
    </location>
</feature>
<dbReference type="RefSeq" id="WP_344959916.1">
    <property type="nucleotide sequence ID" value="NZ_BAABCX010000007.1"/>
</dbReference>
<name>A0ABP6WG50_9GAMM</name>
<evidence type="ECO:0000256" key="1">
    <source>
        <dbReference type="SAM" id="Phobius"/>
    </source>
</evidence>
<gene>
    <name evidence="3" type="ORF">GCM10022394_32810</name>
</gene>
<feature type="transmembrane region" description="Helical" evidence="1">
    <location>
        <begin position="1192"/>
        <end position="1219"/>
    </location>
</feature>
<reference evidence="4" key="1">
    <citation type="journal article" date="2019" name="Int. J. Syst. Evol. Microbiol.">
        <title>The Global Catalogue of Microorganisms (GCM) 10K type strain sequencing project: providing services to taxonomists for standard genome sequencing and annotation.</title>
        <authorList>
            <consortium name="The Broad Institute Genomics Platform"/>
            <consortium name="The Broad Institute Genome Sequencing Center for Infectious Disease"/>
            <person name="Wu L."/>
            <person name="Ma J."/>
        </authorList>
    </citation>
    <scope>NUCLEOTIDE SEQUENCE [LARGE SCALE GENOMIC DNA]</scope>
    <source>
        <strain evidence="4">JCM 17110</strain>
    </source>
</reference>
<keyword evidence="2" id="KW-0732">Signal</keyword>
<comment type="caution">
    <text evidence="3">The sequence shown here is derived from an EMBL/GenBank/DDBJ whole genome shotgun (WGS) entry which is preliminary data.</text>
</comment>
<dbReference type="EMBL" id="BAABCX010000007">
    <property type="protein sequence ID" value="GAA3550104.1"/>
    <property type="molecule type" value="Genomic_DNA"/>
</dbReference>